<protein>
    <submittedName>
        <fullName evidence="3">Uncharacterized protein</fullName>
    </submittedName>
</protein>
<gene>
    <name evidence="3" type="ORF">GLAREA_04736</name>
</gene>
<feature type="compositionally biased region" description="Low complexity" evidence="2">
    <location>
        <begin position="252"/>
        <end position="266"/>
    </location>
</feature>
<dbReference type="AlphaFoldDB" id="S3CQH5"/>
<dbReference type="EMBL" id="KE145369">
    <property type="protein sequence ID" value="EPE27945.1"/>
    <property type="molecule type" value="Genomic_DNA"/>
</dbReference>
<name>S3CQH5_GLAL2</name>
<dbReference type="RefSeq" id="XP_008085304.1">
    <property type="nucleotide sequence ID" value="XM_008087113.1"/>
</dbReference>
<dbReference type="GeneID" id="19463791"/>
<evidence type="ECO:0000256" key="2">
    <source>
        <dbReference type="SAM" id="MobiDB-lite"/>
    </source>
</evidence>
<accession>S3CQH5</accession>
<feature type="coiled-coil region" evidence="1">
    <location>
        <begin position="78"/>
        <end position="112"/>
    </location>
</feature>
<keyword evidence="1" id="KW-0175">Coiled coil</keyword>
<sequence>MAALFDRIAQLENAAEQTSERLRYLESYHRSTLKPFIKKSARAINKLEYVSSINEARLDGVDALLGNPEFADTVMQNQTEFSRILAELQEDVDELKDQRDGVDKNREDHETTLVVKHVFPAEIMSVGMDRDGTHDSSDTVYATQYTVLRDRTPVFSTIQVKSGLFLTGLTLGSLHTFNFPSPRIMPDTGNRNPSSPGVMSELGECFQNLSLNENVSQSIADCPFQLNVSVEHVGPVPENFSCQVTCTWNDDSAPSSSSNHPNVASSELSDPLPNPGPSDIPQHRRRNPDPGFVVNIPRPPH</sequence>
<feature type="coiled-coil region" evidence="1">
    <location>
        <begin position="1"/>
        <end position="28"/>
    </location>
</feature>
<keyword evidence="4" id="KW-1185">Reference proteome</keyword>
<dbReference type="KEGG" id="glz:GLAREA_04736"/>
<proteinExistence type="predicted"/>
<dbReference type="HOGENOM" id="CLU_924525_0_0_1"/>
<feature type="region of interest" description="Disordered" evidence="2">
    <location>
        <begin position="251"/>
        <end position="301"/>
    </location>
</feature>
<evidence type="ECO:0000313" key="4">
    <source>
        <dbReference type="Proteomes" id="UP000016922"/>
    </source>
</evidence>
<reference evidence="3 4" key="1">
    <citation type="journal article" date="2013" name="BMC Genomics">
        <title>Genomics-driven discovery of the pneumocandin biosynthetic gene cluster in the fungus Glarea lozoyensis.</title>
        <authorList>
            <person name="Chen L."/>
            <person name="Yue Q."/>
            <person name="Zhang X."/>
            <person name="Xiang M."/>
            <person name="Wang C."/>
            <person name="Li S."/>
            <person name="Che Y."/>
            <person name="Ortiz-Lopez F.J."/>
            <person name="Bills G.F."/>
            <person name="Liu X."/>
            <person name="An Z."/>
        </authorList>
    </citation>
    <scope>NUCLEOTIDE SEQUENCE [LARGE SCALE GENOMIC DNA]</scope>
    <source>
        <strain evidence="4">ATCC 20868 / MF5171</strain>
    </source>
</reference>
<dbReference type="Proteomes" id="UP000016922">
    <property type="component" value="Unassembled WGS sequence"/>
</dbReference>
<evidence type="ECO:0000256" key="1">
    <source>
        <dbReference type="SAM" id="Coils"/>
    </source>
</evidence>
<evidence type="ECO:0000313" key="3">
    <source>
        <dbReference type="EMBL" id="EPE27945.1"/>
    </source>
</evidence>
<organism evidence="3 4">
    <name type="scientific">Glarea lozoyensis (strain ATCC 20868 / MF5171)</name>
    <dbReference type="NCBI Taxonomy" id="1116229"/>
    <lineage>
        <taxon>Eukaryota</taxon>
        <taxon>Fungi</taxon>
        <taxon>Dikarya</taxon>
        <taxon>Ascomycota</taxon>
        <taxon>Pezizomycotina</taxon>
        <taxon>Leotiomycetes</taxon>
        <taxon>Helotiales</taxon>
        <taxon>Helotiaceae</taxon>
        <taxon>Glarea</taxon>
    </lineage>
</organism>